<dbReference type="Proteomes" id="UP000030101">
    <property type="component" value="Unassembled WGS sequence"/>
</dbReference>
<dbReference type="InterPro" id="IPR029044">
    <property type="entry name" value="Nucleotide-diphossugar_trans"/>
</dbReference>
<protein>
    <submittedName>
        <fullName evidence="3">Glycosyl transferase family 2</fullName>
    </submittedName>
</protein>
<dbReference type="Pfam" id="PF00535">
    <property type="entry name" value="Glycos_transf_2"/>
    <property type="match status" value="1"/>
</dbReference>
<evidence type="ECO:0000259" key="2">
    <source>
        <dbReference type="Pfam" id="PF00535"/>
    </source>
</evidence>
<feature type="transmembrane region" description="Helical" evidence="1">
    <location>
        <begin position="295"/>
        <end position="314"/>
    </location>
</feature>
<keyword evidence="1" id="KW-0472">Membrane</keyword>
<gene>
    <name evidence="3" type="ORF">HQ43_05815</name>
</gene>
<evidence type="ECO:0000313" key="3">
    <source>
        <dbReference type="EMBL" id="KGN91623.1"/>
    </source>
</evidence>
<organism evidence="3 4">
    <name type="scientific">Porphyromonas canoris</name>
    <dbReference type="NCBI Taxonomy" id="36875"/>
    <lineage>
        <taxon>Bacteria</taxon>
        <taxon>Pseudomonadati</taxon>
        <taxon>Bacteroidota</taxon>
        <taxon>Bacteroidia</taxon>
        <taxon>Bacteroidales</taxon>
        <taxon>Porphyromonadaceae</taxon>
        <taxon>Porphyromonas</taxon>
    </lineage>
</organism>
<feature type="transmembrane region" description="Helical" evidence="1">
    <location>
        <begin position="265"/>
        <end position="283"/>
    </location>
</feature>
<proteinExistence type="predicted"/>
<dbReference type="PANTHER" id="PTHR43685">
    <property type="entry name" value="GLYCOSYLTRANSFERASE"/>
    <property type="match status" value="1"/>
</dbReference>
<evidence type="ECO:0000313" key="4">
    <source>
        <dbReference type="Proteomes" id="UP000030101"/>
    </source>
</evidence>
<dbReference type="PANTHER" id="PTHR43685:SF2">
    <property type="entry name" value="GLYCOSYLTRANSFERASE 2-LIKE DOMAIN-CONTAINING PROTEIN"/>
    <property type="match status" value="1"/>
</dbReference>
<dbReference type="EMBL" id="JQZV01000013">
    <property type="protein sequence ID" value="KGN91623.1"/>
    <property type="molecule type" value="Genomic_DNA"/>
</dbReference>
<accession>A0ABR4XIW0</accession>
<sequence length="333" mass="38158">MISFIIPLYNRPDEIEELLASLSRQSIPHQNIWEVVVVEDGSSSPAKDIIERWQKSLDITYLVQKNTGPAGARNHGASVAKGEIFVFLDSDTILPPKYVENLLKEIKQESADLFGGQDRAMKEFTPLQKAIDFSMTSFLTTGGIRGSKSVKLDKFYPRTFNMGVSREAFEKVNGFGNLRFGEDIDFSIRVLRAGYHSAFYPSIWLYHKRRSTYRQFYKQVYNSGIARINLSMLHPGTLKAVHLFPTLFVLGHLALLLLAVTISSWWLLPIFAYMAALMIAAWYRTGSLSIGLKAIFTSYIQLYGYGIGFLHALWQRMIKRKENFTRYEKNFYE</sequence>
<comment type="caution">
    <text evidence="3">The sequence shown here is derived from an EMBL/GenBank/DDBJ whole genome shotgun (WGS) entry which is preliminary data.</text>
</comment>
<dbReference type="InterPro" id="IPR050834">
    <property type="entry name" value="Glycosyltransf_2"/>
</dbReference>
<dbReference type="Gene3D" id="3.90.550.10">
    <property type="entry name" value="Spore Coat Polysaccharide Biosynthesis Protein SpsA, Chain A"/>
    <property type="match status" value="1"/>
</dbReference>
<evidence type="ECO:0000256" key="1">
    <source>
        <dbReference type="SAM" id="Phobius"/>
    </source>
</evidence>
<reference evidence="3 4" key="1">
    <citation type="submission" date="2014-08" db="EMBL/GenBank/DDBJ databases">
        <title>Porphyromonas canoris strain:OH2762 Genome sequencing.</title>
        <authorList>
            <person name="Wallis C."/>
            <person name="Deusch O."/>
            <person name="O'Flynn C."/>
            <person name="Davis I."/>
            <person name="Jospin G."/>
            <person name="Darling A.E."/>
            <person name="Coil D.A."/>
            <person name="Alexiev A."/>
            <person name="Horsfall A."/>
            <person name="Kirkwood N."/>
            <person name="Harris S."/>
            <person name="Eisen J.A."/>
        </authorList>
    </citation>
    <scope>NUCLEOTIDE SEQUENCE [LARGE SCALE GENOMIC DNA]</scope>
    <source>
        <strain evidence="4">COT-108 OH2762</strain>
    </source>
</reference>
<dbReference type="RefSeq" id="WP_036790871.1">
    <property type="nucleotide sequence ID" value="NZ_JQZV01000013.1"/>
</dbReference>
<keyword evidence="4" id="KW-1185">Reference proteome</keyword>
<keyword evidence="1" id="KW-1133">Transmembrane helix</keyword>
<dbReference type="SUPFAM" id="SSF53448">
    <property type="entry name" value="Nucleotide-diphospho-sugar transferases"/>
    <property type="match status" value="1"/>
</dbReference>
<dbReference type="GO" id="GO:0016740">
    <property type="term" value="F:transferase activity"/>
    <property type="evidence" value="ECO:0007669"/>
    <property type="project" value="UniProtKB-KW"/>
</dbReference>
<keyword evidence="1" id="KW-0812">Transmembrane</keyword>
<name>A0ABR4XIW0_9PORP</name>
<feature type="transmembrane region" description="Helical" evidence="1">
    <location>
        <begin position="240"/>
        <end position="258"/>
    </location>
</feature>
<dbReference type="InterPro" id="IPR001173">
    <property type="entry name" value="Glyco_trans_2-like"/>
</dbReference>
<keyword evidence="3" id="KW-0808">Transferase</keyword>
<feature type="domain" description="Glycosyltransferase 2-like" evidence="2">
    <location>
        <begin position="3"/>
        <end position="171"/>
    </location>
</feature>